<accession>A0A084SY80</accession>
<name>A0A084SY80_9BACT</name>
<dbReference type="InterPro" id="IPR006311">
    <property type="entry name" value="TAT_signal"/>
</dbReference>
<organism evidence="3 4">
    <name type="scientific">Archangium violaceum Cb vi76</name>
    <dbReference type="NCBI Taxonomy" id="1406225"/>
    <lineage>
        <taxon>Bacteria</taxon>
        <taxon>Pseudomonadati</taxon>
        <taxon>Myxococcota</taxon>
        <taxon>Myxococcia</taxon>
        <taxon>Myxococcales</taxon>
        <taxon>Cystobacterineae</taxon>
        <taxon>Archangiaceae</taxon>
        <taxon>Archangium</taxon>
    </lineage>
</organism>
<gene>
    <name evidence="3" type="ORF">Q664_09540</name>
</gene>
<evidence type="ECO:0000256" key="1">
    <source>
        <dbReference type="SAM" id="SignalP"/>
    </source>
</evidence>
<sequence>MPVRPLSRRTLLLGSAALVPLLSGRASAFGEKSRFIPAVARHGGRWDTRLSGLRRITWELQRRTSVEVLPDARPFELSSPELFEYPFLYLGGDGAFPPFSEAEVENLRRYLTFGGFLLADANDGSDGEGFDASFRRELARVLPKSPLTPVPSSHVVFKSFFLLDSAPGRLLNKPQLLAANLGKRAAVMYSQNDLAGAWNRSEAGDYEFDVSPGGEPQRELAVRLGVNLCMYALCLDYKDDAVHLQLILNKRR</sequence>
<dbReference type="Proteomes" id="UP000028547">
    <property type="component" value="Unassembled WGS sequence"/>
</dbReference>
<keyword evidence="1" id="KW-0732">Signal</keyword>
<feature type="domain" description="DUF4159" evidence="2">
    <location>
        <begin position="41"/>
        <end position="233"/>
    </location>
</feature>
<feature type="signal peptide" evidence="1">
    <location>
        <begin position="1"/>
        <end position="28"/>
    </location>
</feature>
<dbReference type="InterPro" id="IPR025297">
    <property type="entry name" value="DUF4159"/>
</dbReference>
<dbReference type="Gene3D" id="3.40.50.12140">
    <property type="entry name" value="Domain of unknown function DUF4159"/>
    <property type="match status" value="1"/>
</dbReference>
<reference evidence="3 4" key="1">
    <citation type="submission" date="2014-07" db="EMBL/GenBank/DDBJ databases">
        <title>Draft Genome Sequence of Gephyronic Acid Producer, Cystobacter violaceus Strain Cb vi76.</title>
        <authorList>
            <person name="Stevens D.C."/>
            <person name="Young J."/>
            <person name="Carmichael R."/>
            <person name="Tan J."/>
            <person name="Taylor R.E."/>
        </authorList>
    </citation>
    <scope>NUCLEOTIDE SEQUENCE [LARGE SCALE GENOMIC DNA]</scope>
    <source>
        <strain evidence="3 4">Cb vi76</strain>
    </source>
</reference>
<proteinExistence type="predicted"/>
<dbReference type="EMBL" id="JPMI01000055">
    <property type="protein sequence ID" value="KFA93415.1"/>
    <property type="molecule type" value="Genomic_DNA"/>
</dbReference>
<evidence type="ECO:0000313" key="4">
    <source>
        <dbReference type="Proteomes" id="UP000028547"/>
    </source>
</evidence>
<dbReference type="AlphaFoldDB" id="A0A084SY80"/>
<dbReference type="Pfam" id="PF13709">
    <property type="entry name" value="DUF4159"/>
    <property type="match status" value="1"/>
</dbReference>
<evidence type="ECO:0000259" key="2">
    <source>
        <dbReference type="Pfam" id="PF13709"/>
    </source>
</evidence>
<evidence type="ECO:0000313" key="3">
    <source>
        <dbReference type="EMBL" id="KFA93415.1"/>
    </source>
</evidence>
<protein>
    <recommendedName>
        <fullName evidence="2">DUF4159 domain-containing protein</fullName>
    </recommendedName>
</protein>
<feature type="chain" id="PRO_5001782134" description="DUF4159 domain-containing protein" evidence="1">
    <location>
        <begin position="29"/>
        <end position="252"/>
    </location>
</feature>
<dbReference type="PROSITE" id="PS51318">
    <property type="entry name" value="TAT"/>
    <property type="match status" value="1"/>
</dbReference>
<dbReference type="RefSeq" id="WP_043392369.1">
    <property type="nucleotide sequence ID" value="NZ_JPMI01000055.1"/>
</dbReference>
<comment type="caution">
    <text evidence="3">The sequence shown here is derived from an EMBL/GenBank/DDBJ whole genome shotgun (WGS) entry which is preliminary data.</text>
</comment>